<dbReference type="Gene3D" id="2.40.50.140">
    <property type="entry name" value="Nucleic acid-binding proteins"/>
    <property type="match status" value="1"/>
</dbReference>
<protein>
    <submittedName>
        <fullName evidence="1">Uncharacterized protein</fullName>
    </submittedName>
</protein>
<dbReference type="EMBL" id="LUGG01000029">
    <property type="protein sequence ID" value="OBZ66567.1"/>
    <property type="molecule type" value="Genomic_DNA"/>
</dbReference>
<accession>A0A1C7LR78</accession>
<gene>
    <name evidence="1" type="ORF">A0H81_13466</name>
</gene>
<dbReference type="OMA" id="DLDIWNK"/>
<organism evidence="1 2">
    <name type="scientific">Grifola frondosa</name>
    <name type="common">Maitake</name>
    <name type="synonym">Polyporus frondosus</name>
    <dbReference type="NCBI Taxonomy" id="5627"/>
    <lineage>
        <taxon>Eukaryota</taxon>
        <taxon>Fungi</taxon>
        <taxon>Dikarya</taxon>
        <taxon>Basidiomycota</taxon>
        <taxon>Agaricomycotina</taxon>
        <taxon>Agaricomycetes</taxon>
        <taxon>Polyporales</taxon>
        <taxon>Grifolaceae</taxon>
        <taxon>Grifola</taxon>
    </lineage>
</organism>
<dbReference type="OrthoDB" id="3258172at2759"/>
<proteinExistence type="predicted"/>
<sequence>MPQQVEHASPVKLSSITTDLVSRKLRIAGRLLAYDFDTTILLLHDGDNGLLVDVSLCLNPYKSMRWLRESNAIVMVFGYLEQSSSPLPVPALPYHSRATKVNHYLVLRAMLAQEAPDLDLVLWNRCLEEGIA</sequence>
<dbReference type="Proteomes" id="UP000092993">
    <property type="component" value="Unassembled WGS sequence"/>
</dbReference>
<keyword evidence="2" id="KW-1185">Reference proteome</keyword>
<dbReference type="InterPro" id="IPR012340">
    <property type="entry name" value="NA-bd_OB-fold"/>
</dbReference>
<evidence type="ECO:0000313" key="2">
    <source>
        <dbReference type="Proteomes" id="UP000092993"/>
    </source>
</evidence>
<dbReference type="AlphaFoldDB" id="A0A1C7LR78"/>
<name>A0A1C7LR78_GRIFR</name>
<comment type="caution">
    <text evidence="1">The sequence shown here is derived from an EMBL/GenBank/DDBJ whole genome shotgun (WGS) entry which is preliminary data.</text>
</comment>
<reference evidence="1 2" key="1">
    <citation type="submission" date="2016-03" db="EMBL/GenBank/DDBJ databases">
        <title>Whole genome sequencing of Grifola frondosa 9006-11.</title>
        <authorList>
            <person name="Min B."/>
            <person name="Park H."/>
            <person name="Kim J.-G."/>
            <person name="Cho H."/>
            <person name="Oh Y.-L."/>
            <person name="Kong W.-S."/>
            <person name="Choi I.-G."/>
        </authorList>
    </citation>
    <scope>NUCLEOTIDE SEQUENCE [LARGE SCALE GENOMIC DNA]</scope>
    <source>
        <strain evidence="1 2">9006-11</strain>
    </source>
</reference>
<evidence type="ECO:0000313" key="1">
    <source>
        <dbReference type="EMBL" id="OBZ66567.1"/>
    </source>
</evidence>